<evidence type="ECO:0000256" key="4">
    <source>
        <dbReference type="ARBA" id="ARBA00023163"/>
    </source>
</evidence>
<evidence type="ECO:0000313" key="6">
    <source>
        <dbReference type="EMBL" id="MEI2457122.1"/>
    </source>
</evidence>
<dbReference type="GO" id="GO:0003700">
    <property type="term" value="F:DNA-binding transcription factor activity"/>
    <property type="evidence" value="ECO:0007669"/>
    <property type="project" value="InterPro"/>
</dbReference>
<dbReference type="InterPro" id="IPR000847">
    <property type="entry name" value="LysR_HTH_N"/>
</dbReference>
<dbReference type="Pfam" id="PF00126">
    <property type="entry name" value="HTH_1"/>
    <property type="match status" value="1"/>
</dbReference>
<dbReference type="GO" id="GO:0043565">
    <property type="term" value="F:sequence-specific DNA binding"/>
    <property type="evidence" value="ECO:0007669"/>
    <property type="project" value="TreeGrafter"/>
</dbReference>
<dbReference type="GO" id="GO:0006351">
    <property type="term" value="P:DNA-templated transcription"/>
    <property type="evidence" value="ECO:0007669"/>
    <property type="project" value="TreeGrafter"/>
</dbReference>
<dbReference type="InterPro" id="IPR005119">
    <property type="entry name" value="LysR_subst-bd"/>
</dbReference>
<gene>
    <name evidence="7" type="ORF">ABU614_04755</name>
    <name evidence="6" type="ORF">V2J18_20925</name>
</gene>
<dbReference type="EMBL" id="CP159925">
    <property type="protein sequence ID" value="XCO76102.1"/>
    <property type="molecule type" value="Genomic_DNA"/>
</dbReference>
<dbReference type="Gene3D" id="3.40.190.290">
    <property type="match status" value="1"/>
</dbReference>
<evidence type="ECO:0000313" key="8">
    <source>
        <dbReference type="Proteomes" id="UP001387215"/>
    </source>
</evidence>
<evidence type="ECO:0000256" key="2">
    <source>
        <dbReference type="ARBA" id="ARBA00023015"/>
    </source>
</evidence>
<dbReference type="PROSITE" id="PS50931">
    <property type="entry name" value="HTH_LYSR"/>
    <property type="match status" value="1"/>
</dbReference>
<accession>A0AAU8MV16</accession>
<sequence>MSEWTMSIDWDDLKTVLAIARHGTLSAAARALGTSQPTVGRRLEALEQRLGAKLFDREAIGLRATALGHSLLEGLEQMDSGAAAVQRQVAARDTGLSGEIRVTSLDWLGDEVVAPMLARFGALHPGLEIELVNDTRVYNLARREADLAFRFGAFTQENLIERRIGEAAYALYAAEDYLQRHGRPEPGDGFAGHAVAYLDRAAGEVPHEQWLPPLAHAARTVLRCNGLRAHLAAVRAGAAMAVLPCLLGEREPSLRRVPLAQAMPLRSVRLGFHSDLRDTPRIRALVDYVVAQFAELADELNPAMKEGAEGKRA</sequence>
<dbReference type="Pfam" id="PF03466">
    <property type="entry name" value="LysR_substrate"/>
    <property type="match status" value="1"/>
</dbReference>
<dbReference type="AlphaFoldDB" id="A0AAU8MV16"/>
<proteinExistence type="inferred from homology"/>
<evidence type="ECO:0000256" key="3">
    <source>
        <dbReference type="ARBA" id="ARBA00023125"/>
    </source>
</evidence>
<keyword evidence="4" id="KW-0804">Transcription</keyword>
<keyword evidence="8" id="KW-1185">Reference proteome</keyword>
<keyword evidence="3" id="KW-0238">DNA-binding</keyword>
<protein>
    <submittedName>
        <fullName evidence="7">LysR family transcriptional regulator</fullName>
    </submittedName>
</protein>
<reference evidence="6 8" key="1">
    <citation type="submission" date="2024-02" db="EMBL/GenBank/DDBJ databases">
        <title>Lysobacter Genome Sequencing and Mining.</title>
        <authorList>
            <person name="Bierman J."/>
            <person name="Walker M.C."/>
        </authorList>
    </citation>
    <scope>NUCLEOTIDE SEQUENCE [LARGE SCALE GENOMIC DNA]</scope>
    <source>
        <strain evidence="6 8">PB6250</strain>
    </source>
</reference>
<feature type="domain" description="HTH lysR-type" evidence="5">
    <location>
        <begin position="8"/>
        <end position="65"/>
    </location>
</feature>
<evidence type="ECO:0000313" key="7">
    <source>
        <dbReference type="EMBL" id="XCO76102.1"/>
    </source>
</evidence>
<comment type="similarity">
    <text evidence="1">Belongs to the LysR transcriptional regulatory family.</text>
</comment>
<dbReference type="InterPro" id="IPR036388">
    <property type="entry name" value="WH-like_DNA-bd_sf"/>
</dbReference>
<organism evidence="7">
    <name type="scientific">Lysobacter firmicutimachus</name>
    <dbReference type="NCBI Taxonomy" id="1792846"/>
    <lineage>
        <taxon>Bacteria</taxon>
        <taxon>Pseudomonadati</taxon>
        <taxon>Pseudomonadota</taxon>
        <taxon>Gammaproteobacteria</taxon>
        <taxon>Lysobacterales</taxon>
        <taxon>Lysobacteraceae</taxon>
        <taxon>Lysobacter</taxon>
    </lineage>
</organism>
<dbReference type="EMBL" id="JBANDL010000002">
    <property type="protein sequence ID" value="MEI2457122.1"/>
    <property type="molecule type" value="Genomic_DNA"/>
</dbReference>
<dbReference type="Gene3D" id="1.10.10.10">
    <property type="entry name" value="Winged helix-like DNA-binding domain superfamily/Winged helix DNA-binding domain"/>
    <property type="match status" value="1"/>
</dbReference>
<dbReference type="SUPFAM" id="SSF46785">
    <property type="entry name" value="Winged helix' DNA-binding domain"/>
    <property type="match status" value="1"/>
</dbReference>
<dbReference type="RefSeq" id="WP_336132781.1">
    <property type="nucleotide sequence ID" value="NZ_CP159925.1"/>
</dbReference>
<dbReference type="PANTHER" id="PTHR30537:SF3">
    <property type="entry name" value="TRANSCRIPTIONAL REGULATORY PROTEIN"/>
    <property type="match status" value="1"/>
</dbReference>
<dbReference type="Proteomes" id="UP001387215">
    <property type="component" value="Unassembled WGS sequence"/>
</dbReference>
<name>A0AAU8MV16_9GAMM</name>
<evidence type="ECO:0000256" key="1">
    <source>
        <dbReference type="ARBA" id="ARBA00009437"/>
    </source>
</evidence>
<evidence type="ECO:0000259" key="5">
    <source>
        <dbReference type="PROSITE" id="PS50931"/>
    </source>
</evidence>
<dbReference type="PRINTS" id="PR00039">
    <property type="entry name" value="HTHLYSR"/>
</dbReference>
<reference evidence="7" key="2">
    <citation type="submission" date="2024-06" db="EMBL/GenBank/DDBJ databases">
        <authorList>
            <person name="Li S."/>
        </authorList>
    </citation>
    <scope>NUCLEOTIDE SEQUENCE</scope>
    <source>
        <strain evidence="7">SR10</strain>
    </source>
</reference>
<dbReference type="PANTHER" id="PTHR30537">
    <property type="entry name" value="HTH-TYPE TRANSCRIPTIONAL REGULATOR"/>
    <property type="match status" value="1"/>
</dbReference>
<keyword evidence="2" id="KW-0805">Transcription regulation</keyword>
<dbReference type="InterPro" id="IPR036390">
    <property type="entry name" value="WH_DNA-bd_sf"/>
</dbReference>
<dbReference type="SUPFAM" id="SSF53850">
    <property type="entry name" value="Periplasmic binding protein-like II"/>
    <property type="match status" value="1"/>
</dbReference>
<dbReference type="InterPro" id="IPR058163">
    <property type="entry name" value="LysR-type_TF_proteobact-type"/>
</dbReference>